<dbReference type="eggNOG" id="ENOG50328X7">
    <property type="taxonomic scope" value="Bacteria"/>
</dbReference>
<dbReference type="AlphaFoldDB" id="S4XCZ0"/>
<sequence>MLNRWTPAFTRSVPAVIHETAQDLADEVVDVALRRVPGATRISELHLHVGASVHYRTVPPIYRYRDIDPAVVDGLIPTGPTTAVSWIGDVRGYRTGALEPWWDRGDSLLLNTAARDALIGAAKVTVTALAQSATRDDAVLRVGLPQITRPGPTNVVPITRDSAYLQCALSDPGVSTPREVVRFHVPVHHSARELEFVLSGPADTVHALWAPALAAVAQVHDAARGGLPRMETVVNTSLRDYAEAEG</sequence>
<organism evidence="1 2">
    <name type="scientific">Corynebacterium terpenotabidum Y-11</name>
    <dbReference type="NCBI Taxonomy" id="1200352"/>
    <lineage>
        <taxon>Bacteria</taxon>
        <taxon>Bacillati</taxon>
        <taxon>Actinomycetota</taxon>
        <taxon>Actinomycetes</taxon>
        <taxon>Mycobacteriales</taxon>
        <taxon>Corynebacteriaceae</taxon>
        <taxon>Corynebacterium</taxon>
    </lineage>
</organism>
<proteinExistence type="predicted"/>
<dbReference type="RefSeq" id="WP_020441343.1">
    <property type="nucleotide sequence ID" value="NC_021663.1"/>
</dbReference>
<reference evidence="1 2" key="1">
    <citation type="submission" date="2012-06" db="EMBL/GenBank/DDBJ databases">
        <title>Complete genome sequence of Corynebacterium terpenotabidum Y-11 (=DSM 44721).</title>
        <authorList>
            <person name="Ruckert C."/>
            <person name="Albersmeier A."/>
            <person name="Al-Dilaimi A."/>
            <person name="Szczepanowski R."/>
            <person name="Kalinowski J."/>
        </authorList>
    </citation>
    <scope>NUCLEOTIDE SEQUENCE [LARGE SCALE GENOMIC DNA]</scope>
    <source>
        <strain evidence="1 2">Y-11</strain>
    </source>
</reference>
<protein>
    <submittedName>
        <fullName evidence="1">Uncharacterized protein</fullName>
    </submittedName>
</protein>
<dbReference type="HOGENOM" id="CLU_1127605_0_0_11"/>
<evidence type="ECO:0000313" key="2">
    <source>
        <dbReference type="Proteomes" id="UP000014809"/>
    </source>
</evidence>
<name>S4XCZ0_9CORY</name>
<dbReference type="EMBL" id="CP003696">
    <property type="protein sequence ID" value="AGP30982.1"/>
    <property type="molecule type" value="Genomic_DNA"/>
</dbReference>
<keyword evidence="2" id="KW-1185">Reference proteome</keyword>
<dbReference type="Proteomes" id="UP000014809">
    <property type="component" value="Chromosome"/>
</dbReference>
<dbReference type="KEGG" id="cter:A606_06675"/>
<evidence type="ECO:0000313" key="1">
    <source>
        <dbReference type="EMBL" id="AGP30982.1"/>
    </source>
</evidence>
<dbReference type="PATRIC" id="fig|1200352.3.peg.1362"/>
<accession>S4XCZ0</accession>
<gene>
    <name evidence="1" type="ORF">A606_06675</name>
</gene>